<comment type="caution">
    <text evidence="1">The sequence shown here is derived from an EMBL/GenBank/DDBJ whole genome shotgun (WGS) entry which is preliminary data.</text>
</comment>
<dbReference type="Proteomes" id="UP000654401">
    <property type="component" value="Unassembled WGS sequence"/>
</dbReference>
<dbReference type="EMBL" id="JACNFK010000012">
    <property type="protein sequence ID" value="MBC8518917.1"/>
    <property type="molecule type" value="Genomic_DNA"/>
</dbReference>
<evidence type="ECO:0000313" key="2">
    <source>
        <dbReference type="Proteomes" id="UP000654401"/>
    </source>
</evidence>
<sequence>MNVDQHLKVAQWHLEQARLHSANGDHKCGCPANDHDQKAIDAVEQGIIEEEKACNV</sequence>
<accession>A0A8J6P8V3</accession>
<protein>
    <submittedName>
        <fullName evidence="1">Uncharacterized protein</fullName>
    </submittedName>
</protein>
<reference evidence="1 2" key="1">
    <citation type="submission" date="2020-08" db="EMBL/GenBank/DDBJ databases">
        <title>Bridging the membrane lipid divide: bacteria of the FCB group superphylum have the potential to synthesize archaeal ether lipids.</title>
        <authorList>
            <person name="Villanueva L."/>
            <person name="Von Meijenfeldt F.A.B."/>
            <person name="Westbye A.B."/>
            <person name="Yadav S."/>
            <person name="Hopmans E.C."/>
            <person name="Dutilh B.E."/>
            <person name="Sinninghe Damste J.S."/>
        </authorList>
    </citation>
    <scope>NUCLEOTIDE SEQUENCE [LARGE SCALE GENOMIC DNA]</scope>
    <source>
        <strain evidence="1">NIOZ-UU100</strain>
    </source>
</reference>
<dbReference type="AlphaFoldDB" id="A0A8J6P8V3"/>
<organism evidence="1 2">
    <name type="scientific">Candidatus Thiopontia autotrophica</name>
    <dbReference type="NCBI Taxonomy" id="2841688"/>
    <lineage>
        <taxon>Bacteria</taxon>
        <taxon>Pseudomonadati</taxon>
        <taxon>Pseudomonadota</taxon>
        <taxon>Gammaproteobacteria</taxon>
        <taxon>Candidatus Thiopontia</taxon>
    </lineage>
</organism>
<gene>
    <name evidence="1" type="ORF">H8D24_00725</name>
</gene>
<proteinExistence type="predicted"/>
<name>A0A8J6P8V3_9GAMM</name>
<evidence type="ECO:0000313" key="1">
    <source>
        <dbReference type="EMBL" id="MBC8518917.1"/>
    </source>
</evidence>